<dbReference type="Proteomes" id="UP000829398">
    <property type="component" value="Chromosome 9"/>
</dbReference>
<dbReference type="EMBL" id="CM039178">
    <property type="protein sequence ID" value="KAH9680379.1"/>
    <property type="molecule type" value="Genomic_DNA"/>
</dbReference>
<name>A0ACB8HZY3_CITSI</name>
<proteinExistence type="predicted"/>
<keyword evidence="2" id="KW-1185">Reference proteome</keyword>
<gene>
    <name evidence="1" type="ORF">KPL71_026529</name>
</gene>
<comment type="caution">
    <text evidence="1">The sequence shown here is derived from an EMBL/GenBank/DDBJ whole genome shotgun (WGS) entry which is preliminary data.</text>
</comment>
<organism evidence="1 2">
    <name type="scientific">Citrus sinensis</name>
    <name type="common">Sweet orange</name>
    <name type="synonym">Citrus aurantium var. sinensis</name>
    <dbReference type="NCBI Taxonomy" id="2711"/>
    <lineage>
        <taxon>Eukaryota</taxon>
        <taxon>Viridiplantae</taxon>
        <taxon>Streptophyta</taxon>
        <taxon>Embryophyta</taxon>
        <taxon>Tracheophyta</taxon>
        <taxon>Spermatophyta</taxon>
        <taxon>Magnoliopsida</taxon>
        <taxon>eudicotyledons</taxon>
        <taxon>Gunneridae</taxon>
        <taxon>Pentapetalae</taxon>
        <taxon>rosids</taxon>
        <taxon>malvids</taxon>
        <taxon>Sapindales</taxon>
        <taxon>Rutaceae</taxon>
        <taxon>Aurantioideae</taxon>
        <taxon>Citrus</taxon>
    </lineage>
</organism>
<accession>A0ACB8HZY3</accession>
<evidence type="ECO:0000313" key="1">
    <source>
        <dbReference type="EMBL" id="KAH9680379.1"/>
    </source>
</evidence>
<evidence type="ECO:0000313" key="2">
    <source>
        <dbReference type="Proteomes" id="UP000829398"/>
    </source>
</evidence>
<protein>
    <submittedName>
        <fullName evidence="1">Uncharacterized protein</fullName>
    </submittedName>
</protein>
<reference evidence="2" key="1">
    <citation type="journal article" date="2023" name="Hortic. Res.">
        <title>A chromosome-level phased genome enabling allele-level studies in sweet orange: a case study on citrus Huanglongbing tolerance.</title>
        <authorList>
            <person name="Wu B."/>
            <person name="Yu Q."/>
            <person name="Deng Z."/>
            <person name="Duan Y."/>
            <person name="Luo F."/>
            <person name="Gmitter F. Jr."/>
        </authorList>
    </citation>
    <scope>NUCLEOTIDE SEQUENCE [LARGE SCALE GENOMIC DNA]</scope>
    <source>
        <strain evidence="2">cv. Valencia</strain>
    </source>
</reference>
<sequence length="1287" mass="147156">MKPGFTLQCHFTLSLPLKQIKPLHRHCNNKCPRNRVYQEISGFVLMFPLKIVPDGPIANSLLVTFYNLTGKQNLRQSDEYRKGAREFVNSARANSGMDPTYNTWVLHGENSTYSGMSMQCGDIEMTETYQMYRDQVYFQEPNVSEHTHESSKVEFTNLIKDAETPLYPGCTKHTKISATVSLFKHKVTHGISDKGFDELLQIVRDILPSENTLPESLYSTKKLLKTFDLGYEKIHACINDCCLFRKELGNAHMCPKCGASRWKVNERTEKIQQGVPANVLRYFPIIPRLKRMFSVTDMAEQLRWHQTYKSQDGKMRHPVDSLAWDIINKKWPSFASDSRNIRFGLATDGFNPFQDLSTRYSCWPVILVIYNLPPWLCMSKDSLMLSLLIPGPKQPGNDIDVYLAPLVEDLKELWINGVEVYDALSESTFNLRTILMWTINDFPAYANLSGWSTKGKLACPNLLVRHNLDVMHIEKNICDSIVSTLLNIKGKTKDGLNSRLDLKRLDIRKDLHPKKDNNVLKLPAASHTLSKKEKLIFCKRLASLKLPDGYGSNIEKCISVDECKVVGLKSHDCHMLMQQLIPVALRGILPKGPRKAIFRLCAFFNKLCNPILDRSRLQQLEEEVTETLCMLERFFPPSFFDIMIHLTIHLGREARLCGPVQYRWMYPIERFMKILKGYVENRARPDGCIAERFIAEEYASFCSKYIKQAAEIGTQHGRNEEFENDLLLRGRPISRGKEHLEELKCMDKRLLRNETMLQKKHMDSFSSWLNNKITMQQRQTNLPKTLTWLARGPRNQAMSFSGYVINGLRFHTKEAEKSRQDSGVSLEANTICRASARDPTQVVGKVPYYGVLRDILVLDYNTFQVPIFKCDWANIVNGVKVEEGFTLVNLHEGQSQFGNDPFILASQAKQVFYSEDIEKSNWQGEKRSRDKFGENATIQGENGPLATSNRENAHISQSDDKGTKKKRGPTKLGMIQDRSPPLSIEFNECGQAVGVNSDKYASFIGVITREHVPVCMKNWLSVDHKLKEDLWSLVQEKFVVDESRKRLALRMMGDCWRRYKSELTTKIKQANKEHNKARVLALIKPKNITSKEDWAKFVKERLSPEFKEKVRECHHSKDNARSNNICNDAIAKVFGPEKRGQVRGLGFGATPTQLEAHIRSTGKVKELQNQLQAQSERMSVLEKNYEHLTAALLKQCQQNPSKGFDDIITSQAYDVDEIVAEGTIASTDPKAKVHHMPLGRDCWKVWVESISDGMDEVTLYKVTDEAHIIVEALGSTIAWPKSCIKLF</sequence>